<dbReference type="InParanoid" id="A0A5Q0BJ00"/>
<dbReference type="KEGG" id="mmob:F6R98_05450"/>
<gene>
    <name evidence="2" type="ORF">F6R98_05450</name>
</gene>
<dbReference type="OrthoDB" id="9806751at2"/>
<reference evidence="2 3" key="1">
    <citation type="submission" date="2019-09" db="EMBL/GenBank/DDBJ databases">
        <title>Ecophysiology of the spiral-shaped methanotroph Methylospira mobilis as revealed by the complete genome sequence.</title>
        <authorList>
            <person name="Oshkin I.Y."/>
            <person name="Dedysh S.N."/>
            <person name="Miroshnikov K."/>
            <person name="Danilova O.V."/>
            <person name="Hakobyan A."/>
            <person name="Liesack W."/>
        </authorList>
    </citation>
    <scope>NUCLEOTIDE SEQUENCE [LARGE SCALE GENOMIC DNA]</scope>
    <source>
        <strain evidence="2 3">Shm1</strain>
    </source>
</reference>
<dbReference type="Pfam" id="PF18480">
    <property type="entry name" value="DUF5615"/>
    <property type="match status" value="1"/>
</dbReference>
<dbReference type="RefSeq" id="WP_153248126.1">
    <property type="nucleotide sequence ID" value="NZ_CP044205.1"/>
</dbReference>
<proteinExistence type="predicted"/>
<feature type="domain" description="DUF5615" evidence="1">
    <location>
        <begin position="6"/>
        <end position="109"/>
    </location>
</feature>
<evidence type="ECO:0000313" key="2">
    <source>
        <dbReference type="EMBL" id="QFY42144.1"/>
    </source>
</evidence>
<organism evidence="2 3">
    <name type="scientific">Candidatus Methylospira mobilis</name>
    <dbReference type="NCBI Taxonomy" id="1808979"/>
    <lineage>
        <taxon>Bacteria</taxon>
        <taxon>Pseudomonadati</taxon>
        <taxon>Pseudomonadota</taxon>
        <taxon>Gammaproteobacteria</taxon>
        <taxon>Methylococcales</taxon>
        <taxon>Methylococcaceae</taxon>
        <taxon>Candidatus Methylospira</taxon>
    </lineage>
</organism>
<dbReference type="EMBL" id="CP044205">
    <property type="protein sequence ID" value="QFY42144.1"/>
    <property type="molecule type" value="Genomic_DNA"/>
</dbReference>
<evidence type="ECO:0000313" key="3">
    <source>
        <dbReference type="Proteomes" id="UP000325755"/>
    </source>
</evidence>
<keyword evidence="3" id="KW-1185">Reference proteome</keyword>
<accession>A0A5Q0BJ00</accession>
<protein>
    <recommendedName>
        <fullName evidence="1">DUF5615 domain-containing protein</fullName>
    </recommendedName>
</protein>
<dbReference type="Proteomes" id="UP000325755">
    <property type="component" value="Chromosome"/>
</dbReference>
<sequence length="123" mass="13551">MSKPALLADENFPLPVIAGLRQAGYDVLSIASSVPGINDRAVLELACRTGRRLLTFDADFGDLVCFRGVLPPKAVLYFRLHPIKVAEVLSVALRALEETPDGHLAVVTRENTRLRPFLSRQKQ</sequence>
<dbReference type="AlphaFoldDB" id="A0A5Q0BJ00"/>
<evidence type="ECO:0000259" key="1">
    <source>
        <dbReference type="Pfam" id="PF18480"/>
    </source>
</evidence>
<dbReference type="InterPro" id="IPR041049">
    <property type="entry name" value="DUF5615"/>
</dbReference>
<name>A0A5Q0BJ00_9GAMM</name>